<keyword evidence="10 11" id="KW-0066">ATP synthesis</keyword>
<dbReference type="PANTHER" id="PTHR11410:SF0">
    <property type="entry name" value="ATP SYNTHASE SUBUNIT A"/>
    <property type="match status" value="1"/>
</dbReference>
<comment type="caution">
    <text evidence="14">The sequence shown here is derived from an EMBL/GenBank/DDBJ whole genome shotgun (WGS) entry which is preliminary data.</text>
</comment>
<accession>A0A8J2XTY2</accession>
<dbReference type="NCBIfam" id="TIGR01131">
    <property type="entry name" value="ATP_synt_6_or_A"/>
    <property type="match status" value="1"/>
</dbReference>
<gene>
    <name evidence="11 14" type="primary">atpB</name>
    <name evidence="14" type="ORF">GCM10011511_33330</name>
</gene>
<dbReference type="GO" id="GO:0046933">
    <property type="term" value="F:proton-transporting ATP synthase activity, rotational mechanism"/>
    <property type="evidence" value="ECO:0007669"/>
    <property type="project" value="UniProtKB-UniRule"/>
</dbReference>
<dbReference type="SUPFAM" id="SSF81336">
    <property type="entry name" value="F1F0 ATP synthase subunit A"/>
    <property type="match status" value="1"/>
</dbReference>
<reference evidence="14" key="2">
    <citation type="submission" date="2020-09" db="EMBL/GenBank/DDBJ databases">
        <authorList>
            <person name="Sun Q."/>
            <person name="Zhou Y."/>
        </authorList>
    </citation>
    <scope>NUCLEOTIDE SEQUENCE</scope>
    <source>
        <strain evidence="14">CGMCC 1.15448</strain>
    </source>
</reference>
<keyword evidence="7 11" id="KW-1133">Transmembrane helix</keyword>
<feature type="transmembrane region" description="Helical" evidence="11">
    <location>
        <begin position="151"/>
        <end position="170"/>
    </location>
</feature>
<evidence type="ECO:0000256" key="12">
    <source>
        <dbReference type="RuleBase" id="RU000483"/>
    </source>
</evidence>
<feature type="transmembrane region" description="Helical" evidence="11">
    <location>
        <begin position="212"/>
        <end position="232"/>
    </location>
</feature>
<feature type="chain" id="PRO_5035259399" description="ATP synthase subunit a" evidence="13">
    <location>
        <begin position="30"/>
        <end position="387"/>
    </location>
</feature>
<comment type="subcellular location">
    <subcellularLocation>
        <location evidence="11 12">Cell membrane</location>
        <topology evidence="11 12">Multi-pass membrane protein</topology>
    </subcellularLocation>
    <subcellularLocation>
        <location evidence="1">Membrane</location>
        <topology evidence="1">Multi-pass membrane protein</topology>
    </subcellularLocation>
</comment>
<comment type="similarity">
    <text evidence="2 11 12">Belongs to the ATPase A chain family.</text>
</comment>
<evidence type="ECO:0000256" key="6">
    <source>
        <dbReference type="ARBA" id="ARBA00022781"/>
    </source>
</evidence>
<dbReference type="GO" id="GO:0045259">
    <property type="term" value="C:proton-transporting ATP synthase complex"/>
    <property type="evidence" value="ECO:0007669"/>
    <property type="project" value="UniProtKB-KW"/>
</dbReference>
<name>A0A8J2XTY2_9BACT</name>
<dbReference type="EMBL" id="BMJC01000003">
    <property type="protein sequence ID" value="GGB07170.1"/>
    <property type="molecule type" value="Genomic_DNA"/>
</dbReference>
<keyword evidence="15" id="KW-1185">Reference proteome</keyword>
<evidence type="ECO:0000256" key="8">
    <source>
        <dbReference type="ARBA" id="ARBA00023065"/>
    </source>
</evidence>
<keyword evidence="3 11" id="KW-0813">Transport</keyword>
<protein>
    <recommendedName>
        <fullName evidence="11 12">ATP synthase subunit a</fullName>
    </recommendedName>
    <alternativeName>
        <fullName evidence="11">ATP synthase F0 sector subunit a</fullName>
    </alternativeName>
    <alternativeName>
        <fullName evidence="11">F-ATPase subunit 6</fullName>
    </alternativeName>
</protein>
<feature type="signal peptide" evidence="13">
    <location>
        <begin position="1"/>
        <end position="29"/>
    </location>
</feature>
<feature type="transmembrane region" description="Helical" evidence="11">
    <location>
        <begin position="335"/>
        <end position="357"/>
    </location>
</feature>
<dbReference type="Gene3D" id="1.20.120.220">
    <property type="entry name" value="ATP synthase, F0 complex, subunit A"/>
    <property type="match status" value="1"/>
</dbReference>
<keyword evidence="11" id="KW-1003">Cell membrane</keyword>
<keyword evidence="8 11" id="KW-0406">Ion transport</keyword>
<evidence type="ECO:0000256" key="3">
    <source>
        <dbReference type="ARBA" id="ARBA00022448"/>
    </source>
</evidence>
<dbReference type="InterPro" id="IPR035908">
    <property type="entry name" value="F0_ATP_A_sf"/>
</dbReference>
<evidence type="ECO:0000256" key="13">
    <source>
        <dbReference type="SAM" id="SignalP"/>
    </source>
</evidence>
<dbReference type="HAMAP" id="MF_01393">
    <property type="entry name" value="ATP_synth_a_bact"/>
    <property type="match status" value="1"/>
</dbReference>
<dbReference type="GO" id="GO:0005886">
    <property type="term" value="C:plasma membrane"/>
    <property type="evidence" value="ECO:0007669"/>
    <property type="project" value="UniProtKB-SubCell"/>
</dbReference>
<keyword evidence="9 11" id="KW-0472">Membrane</keyword>
<feature type="transmembrane region" description="Helical" evidence="11">
    <location>
        <begin position="238"/>
        <end position="258"/>
    </location>
</feature>
<feature type="transmembrane region" description="Helical" evidence="11">
    <location>
        <begin position="279"/>
        <end position="302"/>
    </location>
</feature>
<keyword evidence="5 11" id="KW-0812">Transmembrane</keyword>
<evidence type="ECO:0000313" key="14">
    <source>
        <dbReference type="EMBL" id="GGB07170.1"/>
    </source>
</evidence>
<dbReference type="PANTHER" id="PTHR11410">
    <property type="entry name" value="ATP SYNTHASE SUBUNIT A"/>
    <property type="match status" value="1"/>
</dbReference>
<dbReference type="PRINTS" id="PR00123">
    <property type="entry name" value="ATPASEA"/>
</dbReference>
<dbReference type="Proteomes" id="UP000607559">
    <property type="component" value="Unassembled WGS sequence"/>
</dbReference>
<evidence type="ECO:0000256" key="5">
    <source>
        <dbReference type="ARBA" id="ARBA00022692"/>
    </source>
</evidence>
<evidence type="ECO:0000256" key="7">
    <source>
        <dbReference type="ARBA" id="ARBA00022989"/>
    </source>
</evidence>
<evidence type="ECO:0000256" key="11">
    <source>
        <dbReference type="HAMAP-Rule" id="MF_01393"/>
    </source>
</evidence>
<evidence type="ECO:0000313" key="15">
    <source>
        <dbReference type="Proteomes" id="UP000607559"/>
    </source>
</evidence>
<dbReference type="InterPro" id="IPR000568">
    <property type="entry name" value="ATP_synth_F0_asu"/>
</dbReference>
<evidence type="ECO:0000256" key="9">
    <source>
        <dbReference type="ARBA" id="ARBA00023136"/>
    </source>
</evidence>
<evidence type="ECO:0000256" key="2">
    <source>
        <dbReference type="ARBA" id="ARBA00006810"/>
    </source>
</evidence>
<keyword evidence="13" id="KW-0732">Signal</keyword>
<reference evidence="14" key="1">
    <citation type="journal article" date="2014" name="Int. J. Syst. Evol. Microbiol.">
        <title>Complete genome sequence of Corynebacterium casei LMG S-19264T (=DSM 44701T), isolated from a smear-ripened cheese.</title>
        <authorList>
            <consortium name="US DOE Joint Genome Institute (JGI-PGF)"/>
            <person name="Walter F."/>
            <person name="Albersmeier A."/>
            <person name="Kalinowski J."/>
            <person name="Ruckert C."/>
        </authorList>
    </citation>
    <scope>NUCLEOTIDE SEQUENCE</scope>
    <source>
        <strain evidence="14">CGMCC 1.15448</strain>
    </source>
</reference>
<organism evidence="14 15">
    <name type="scientific">Puia dinghuensis</name>
    <dbReference type="NCBI Taxonomy" id="1792502"/>
    <lineage>
        <taxon>Bacteria</taxon>
        <taxon>Pseudomonadati</taxon>
        <taxon>Bacteroidota</taxon>
        <taxon>Chitinophagia</taxon>
        <taxon>Chitinophagales</taxon>
        <taxon>Chitinophagaceae</taxon>
        <taxon>Puia</taxon>
    </lineage>
</organism>
<keyword evidence="4 11" id="KW-0138">CF(0)</keyword>
<keyword evidence="6 11" id="KW-0375">Hydrogen ion transport</keyword>
<evidence type="ECO:0000256" key="1">
    <source>
        <dbReference type="ARBA" id="ARBA00004141"/>
    </source>
</evidence>
<evidence type="ECO:0000256" key="10">
    <source>
        <dbReference type="ARBA" id="ARBA00023310"/>
    </source>
</evidence>
<dbReference type="AlphaFoldDB" id="A0A8J2XTY2"/>
<feature type="transmembrane region" description="Helical" evidence="11">
    <location>
        <begin position="308"/>
        <end position="328"/>
    </location>
</feature>
<proteinExistence type="inferred from homology"/>
<dbReference type="CDD" id="cd00310">
    <property type="entry name" value="ATP-synt_Fo_a_6"/>
    <property type="match status" value="1"/>
</dbReference>
<sequence>MGSKCFKSILVAVFSLVFVFFFNVSKVHAAPGDPAEAGQKEAPKLNPSKIILEHVSDAHEFHFYTFNKKPVFIPLPVILYSPTKGWSVFMSSKFEHGEQTYNGYRLLTEEYVGEKKLNDKVYRPGKIWAVNEAGDVDPSGKVYDLSLTRNAVQAIISALILLWIMPGIAAKYRNGQGVTTAPTGFQNVVEPVITFVRDEVGKSNLGDKYEKYMPFLLTVFFFILINNLLGLIPGTANVTGNIAFTAALGILSFIAIMISTGRHYWGHIFNPPVPGPIKVIMFPVEIMGIFTKPFALIIRLFANMISGHIIILSFICLIFIFGAMNTALGWGTSPFFVLLSIFIYLIEVLVAFIQAFIFANLTAVFIAQAFEGGHEEDHGHHAETVVA</sequence>
<comment type="function">
    <text evidence="11 12">Key component of the proton channel; it plays a direct role in the translocation of protons across the membrane.</text>
</comment>
<dbReference type="Pfam" id="PF00119">
    <property type="entry name" value="ATP-synt_A"/>
    <property type="match status" value="1"/>
</dbReference>
<evidence type="ECO:0000256" key="4">
    <source>
        <dbReference type="ARBA" id="ARBA00022547"/>
    </source>
</evidence>
<dbReference type="InterPro" id="IPR045083">
    <property type="entry name" value="ATP_synth_F0_asu_bact/mt"/>
</dbReference>